<proteinExistence type="evidence at transcript level"/>
<evidence type="ECO:0000256" key="6">
    <source>
        <dbReference type="ARBA" id="ARBA00023034"/>
    </source>
</evidence>
<keyword evidence="5" id="KW-0653">Protein transport</keyword>
<reference evidence="9" key="1">
    <citation type="journal article" date="2015" name="J. Med. Entomol.">
        <title>A Deep Insight Into the Sialotranscriptome of the Chagas Disease Vector, Panstrongylus megistus (Hemiptera: Heteroptera).</title>
        <authorList>
            <person name="Ribeiro J.M."/>
            <person name="Schwarz A."/>
            <person name="Francischetti I.M."/>
        </authorList>
    </citation>
    <scope>NUCLEOTIDE SEQUENCE</scope>
    <source>
        <tissue evidence="9">Salivary glands</tissue>
    </source>
</reference>
<dbReference type="PANTHER" id="PTHR21311:SF0">
    <property type="entry name" value="CONSERVED OLIGOMERIC GOLGI COMPLEX SUBUNIT 8"/>
    <property type="match status" value="1"/>
</dbReference>
<dbReference type="GO" id="GO:0017119">
    <property type="term" value="C:Golgi transport complex"/>
    <property type="evidence" value="ECO:0007669"/>
    <property type="project" value="InterPro"/>
</dbReference>
<keyword evidence="4" id="KW-0813">Transport</keyword>
<feature type="non-terminal residue" evidence="9">
    <location>
        <position position="1"/>
    </location>
</feature>
<dbReference type="EMBL" id="GBGD01000973">
    <property type="protein sequence ID" value="JAC87916.1"/>
    <property type="molecule type" value="mRNA"/>
</dbReference>
<evidence type="ECO:0000313" key="9">
    <source>
        <dbReference type="EMBL" id="JAC87916.1"/>
    </source>
</evidence>
<dbReference type="InterPro" id="IPR016159">
    <property type="entry name" value="Cullin_repeat-like_dom_sf"/>
</dbReference>
<keyword evidence="6" id="KW-0333">Golgi apparatus</keyword>
<dbReference type="GO" id="GO:0015031">
    <property type="term" value="P:protein transport"/>
    <property type="evidence" value="ECO:0007669"/>
    <property type="project" value="UniProtKB-KW"/>
</dbReference>
<dbReference type="InterPro" id="IPR007255">
    <property type="entry name" value="COG8"/>
</dbReference>
<dbReference type="PANTHER" id="PTHR21311">
    <property type="entry name" value="CONSERVED OLIGOMERIC GOLGI COMPLEX COMPONENT 8"/>
    <property type="match status" value="1"/>
</dbReference>
<evidence type="ECO:0000256" key="8">
    <source>
        <dbReference type="ARBA" id="ARBA00031347"/>
    </source>
</evidence>
<keyword evidence="7" id="KW-0472">Membrane</keyword>
<name>A0A069DVS8_9HEMI</name>
<dbReference type="AlphaFoldDB" id="A0A069DVS8"/>
<protein>
    <recommendedName>
        <fullName evidence="3">Conserved oligomeric Golgi complex subunit 8</fullName>
    </recommendedName>
    <alternativeName>
        <fullName evidence="8">Component of oligomeric Golgi complex 8</fullName>
    </alternativeName>
</protein>
<comment type="subcellular location">
    <subcellularLocation>
        <location evidence="1">Golgi apparatus membrane</location>
        <topology evidence="1">Peripheral membrane protein</topology>
    </subcellularLocation>
</comment>
<dbReference type="SUPFAM" id="SSF74788">
    <property type="entry name" value="Cullin repeat-like"/>
    <property type="match status" value="1"/>
</dbReference>
<accession>A0A069DVS8</accession>
<sequence length="578" mass="65787">EMDFDSSIKLMFPNGIPDSWIDNPDFSNYLSKLGLYNISKLCKELDHLSTEKAAILNQTQELAFANYKTFIQTAECSREIFQQFQKCERSLESLVQGVPKFSEECEEFVRRCGQIKAERQVNSITLARHSSILQLLEVPQLMDTAVREGLYDEALSLASYVRRLATLHSNIPVIKKLCSEIDACWSTLTKRLIWELHGELQLPRCLQVVGVLRRMGVMSDAELRLKFLHARDSSFYNLISRIPNEQRSQRLNKIIEVYRTQLFNIITQYRAVFPELDSIITTSKQHFNEYPVLHEWINNKVCELISAVEREASEGRCDVSSIEQVMYLGQSLGRVGVDVRGLAGPVFSRSLCRMVGSQLSAADHRFVADMDRFSLESVKGVTTVSPSLISHLTSTVQQSTTDQQHHLKCEVSSVEYYPLARYTNSLLSVLNQLRLCAPLCLAQPVTDMLQRSLQSVATSIAQFYTREQQAMSAEERDLLTKMVVCFNDYLVPYIQRCLQSVYSPAEISFFLSVPVFKLQEKGLAFFNMAKISSPIQHLLPIIKLDLASSQYLEGNPKDPVQTDIKKDSKIVQEENVIT</sequence>
<evidence type="ECO:0000256" key="3">
    <source>
        <dbReference type="ARBA" id="ARBA00020983"/>
    </source>
</evidence>
<dbReference type="GO" id="GO:0000139">
    <property type="term" value="C:Golgi membrane"/>
    <property type="evidence" value="ECO:0007669"/>
    <property type="project" value="UniProtKB-SubCell"/>
</dbReference>
<dbReference type="GO" id="GO:0006891">
    <property type="term" value="P:intra-Golgi vesicle-mediated transport"/>
    <property type="evidence" value="ECO:0007669"/>
    <property type="project" value="TreeGrafter"/>
</dbReference>
<organism evidence="9">
    <name type="scientific">Panstrongylus megistus</name>
    <dbReference type="NCBI Taxonomy" id="65343"/>
    <lineage>
        <taxon>Eukaryota</taxon>
        <taxon>Metazoa</taxon>
        <taxon>Ecdysozoa</taxon>
        <taxon>Arthropoda</taxon>
        <taxon>Hexapoda</taxon>
        <taxon>Insecta</taxon>
        <taxon>Pterygota</taxon>
        <taxon>Neoptera</taxon>
        <taxon>Paraneoptera</taxon>
        <taxon>Hemiptera</taxon>
        <taxon>Heteroptera</taxon>
        <taxon>Panheteroptera</taxon>
        <taxon>Cimicomorpha</taxon>
        <taxon>Reduviidae</taxon>
        <taxon>Triatominae</taxon>
        <taxon>Panstrongylus</taxon>
    </lineage>
</organism>
<evidence type="ECO:0000256" key="4">
    <source>
        <dbReference type="ARBA" id="ARBA00022448"/>
    </source>
</evidence>
<evidence type="ECO:0000256" key="5">
    <source>
        <dbReference type="ARBA" id="ARBA00022927"/>
    </source>
</evidence>
<evidence type="ECO:0000256" key="7">
    <source>
        <dbReference type="ARBA" id="ARBA00023136"/>
    </source>
</evidence>
<dbReference type="Pfam" id="PF04124">
    <property type="entry name" value="Dor1"/>
    <property type="match status" value="1"/>
</dbReference>
<evidence type="ECO:0000256" key="1">
    <source>
        <dbReference type="ARBA" id="ARBA00004395"/>
    </source>
</evidence>
<comment type="similarity">
    <text evidence="2">Belongs to the COG8 family.</text>
</comment>
<evidence type="ECO:0000256" key="2">
    <source>
        <dbReference type="ARBA" id="ARBA00006419"/>
    </source>
</evidence>